<dbReference type="STRING" id="1218598.LEP1GSC060_2172"/>
<dbReference type="Gene3D" id="1.10.490.10">
    <property type="entry name" value="Globins"/>
    <property type="match status" value="1"/>
</dbReference>
<gene>
    <name evidence="1" type="ORF">LEP1GSC060_2172</name>
</gene>
<evidence type="ECO:0000313" key="1">
    <source>
        <dbReference type="EMBL" id="EMY76600.1"/>
    </source>
</evidence>
<dbReference type="GO" id="GO:0020037">
    <property type="term" value="F:heme binding"/>
    <property type="evidence" value="ECO:0007669"/>
    <property type="project" value="InterPro"/>
</dbReference>
<accession>N1WCE1</accession>
<keyword evidence="2" id="KW-1185">Reference proteome</keyword>
<dbReference type="GO" id="GO:0019825">
    <property type="term" value="F:oxygen binding"/>
    <property type="evidence" value="ECO:0007669"/>
    <property type="project" value="InterPro"/>
</dbReference>
<dbReference type="InterPro" id="IPR009050">
    <property type="entry name" value="Globin-like_sf"/>
</dbReference>
<protein>
    <recommendedName>
        <fullName evidence="3">Globin</fullName>
    </recommendedName>
</protein>
<name>N1WCE1_9LEPT</name>
<dbReference type="OrthoDB" id="336967at2"/>
<comment type="caution">
    <text evidence="1">The sequence shown here is derived from an EMBL/GenBank/DDBJ whole genome shotgun (WGS) entry which is preliminary data.</text>
</comment>
<proteinExistence type="predicted"/>
<evidence type="ECO:0000313" key="2">
    <source>
        <dbReference type="Proteomes" id="UP000012313"/>
    </source>
</evidence>
<sequence length="138" mass="16431">MSISEKQVRNLRESFDIVNLDRIKFVELFFVYLKENSLKYEDVFSRIQLEEAKSFISAARNIALFGPQDPQLERAIHNFGMECIKICNRVEEIPLLEKGWLFALQEWLGPWYSHEVEESWQEVFKMIHGSFEEALQRN</sequence>
<dbReference type="AlphaFoldDB" id="N1WCE1"/>
<dbReference type="EMBL" id="AOHC02000044">
    <property type="protein sequence ID" value="EMY76600.1"/>
    <property type="molecule type" value="Genomic_DNA"/>
</dbReference>
<organism evidence="1 2">
    <name type="scientific">Leptospira weilii serovar Ranarum str. ICFT</name>
    <dbReference type="NCBI Taxonomy" id="1218598"/>
    <lineage>
        <taxon>Bacteria</taxon>
        <taxon>Pseudomonadati</taxon>
        <taxon>Spirochaetota</taxon>
        <taxon>Spirochaetia</taxon>
        <taxon>Leptospirales</taxon>
        <taxon>Leptospiraceae</taxon>
        <taxon>Leptospira</taxon>
    </lineage>
</organism>
<dbReference type="SUPFAM" id="SSF46458">
    <property type="entry name" value="Globin-like"/>
    <property type="match status" value="1"/>
</dbReference>
<evidence type="ECO:0008006" key="3">
    <source>
        <dbReference type="Google" id="ProtNLM"/>
    </source>
</evidence>
<dbReference type="RefSeq" id="WP_003007329.1">
    <property type="nucleotide sequence ID" value="NZ_AOHC02000044.1"/>
</dbReference>
<dbReference type="Proteomes" id="UP000012313">
    <property type="component" value="Unassembled WGS sequence"/>
</dbReference>
<dbReference type="InterPro" id="IPR012292">
    <property type="entry name" value="Globin/Proto"/>
</dbReference>
<reference evidence="1" key="1">
    <citation type="submission" date="2013-03" db="EMBL/GenBank/DDBJ databases">
        <authorList>
            <person name="Harkins D.M."/>
            <person name="Durkin A.S."/>
            <person name="Brinkac L.M."/>
            <person name="Haft D.H."/>
            <person name="Selengut J.D."/>
            <person name="Sanka R."/>
            <person name="DePew J."/>
            <person name="Purushe J."/>
            <person name="Hartskeerl R.A."/>
            <person name="Ahmed A."/>
            <person name="van der Linden H."/>
            <person name="Goris M.G.A."/>
            <person name="Vinetz J.M."/>
            <person name="Sutton G.G."/>
            <person name="Nierman W.C."/>
            <person name="Fouts D.E."/>
        </authorList>
    </citation>
    <scope>NUCLEOTIDE SEQUENCE [LARGE SCALE GENOMIC DNA]</scope>
    <source>
        <strain evidence="1">ICFT</strain>
    </source>
</reference>